<dbReference type="SUPFAM" id="SSF47336">
    <property type="entry name" value="ACP-like"/>
    <property type="match status" value="1"/>
</dbReference>
<dbReference type="InterPro" id="IPR036736">
    <property type="entry name" value="ACP-like_sf"/>
</dbReference>
<evidence type="ECO:0000313" key="1">
    <source>
        <dbReference type="EMBL" id="PBJ94913.1"/>
    </source>
</evidence>
<evidence type="ECO:0000313" key="2">
    <source>
        <dbReference type="Proteomes" id="UP000218102"/>
    </source>
</evidence>
<dbReference type="PROSITE" id="PS00012">
    <property type="entry name" value="PHOSPHOPANTETHEINE"/>
    <property type="match status" value="1"/>
</dbReference>
<name>A0A0B5KC02_PSEDL</name>
<dbReference type="InterPro" id="IPR006162">
    <property type="entry name" value="Ppantetheine_attach_site"/>
</dbReference>
<dbReference type="RefSeq" id="WP_023662725.1">
    <property type="nucleotide sequence ID" value="NZ_CP010359.1"/>
</dbReference>
<dbReference type="Gene3D" id="1.10.1200.10">
    <property type="entry name" value="ACP-like"/>
    <property type="match status" value="1"/>
</dbReference>
<dbReference type="PROSITE" id="PS50075">
    <property type="entry name" value="CARRIER"/>
    <property type="match status" value="1"/>
</dbReference>
<reference evidence="1 2" key="1">
    <citation type="submission" date="2017-09" db="EMBL/GenBank/DDBJ databases">
        <authorList>
            <person name="Ehlers B."/>
            <person name="Leendertz F.H."/>
        </authorList>
    </citation>
    <scope>NUCLEOTIDE SEQUENCE [LARGE SCALE GENOMIC DNA]</scope>
    <source>
        <strain evidence="1 2">DJ-1</strain>
    </source>
</reference>
<gene>
    <name evidence="1" type="ORF">CMV24_13230</name>
</gene>
<dbReference type="KEGG" id="ppj:RK21_02452"/>
<proteinExistence type="predicted"/>
<dbReference type="EMBL" id="NTME01000011">
    <property type="protein sequence ID" value="PBJ94913.1"/>
    <property type="molecule type" value="Genomic_DNA"/>
</dbReference>
<protein>
    <submittedName>
        <fullName evidence="1">Acyl carrier protein</fullName>
    </submittedName>
</protein>
<dbReference type="AlphaFoldDB" id="A0A0B5KC02"/>
<comment type="caution">
    <text evidence="1">The sequence shown here is derived from an EMBL/GenBank/DDBJ whole genome shotgun (WGS) entry which is preliminary data.</text>
</comment>
<dbReference type="InterPro" id="IPR009081">
    <property type="entry name" value="PP-bd_ACP"/>
</dbReference>
<organism evidence="1 2">
    <name type="scientific">Pseudomonas plecoglossicida</name>
    <dbReference type="NCBI Taxonomy" id="70775"/>
    <lineage>
        <taxon>Bacteria</taxon>
        <taxon>Pseudomonadati</taxon>
        <taxon>Pseudomonadota</taxon>
        <taxon>Gammaproteobacteria</taxon>
        <taxon>Pseudomonadales</taxon>
        <taxon>Pseudomonadaceae</taxon>
        <taxon>Pseudomonas</taxon>
    </lineage>
</organism>
<dbReference type="Proteomes" id="UP000218102">
    <property type="component" value="Unassembled WGS sequence"/>
</dbReference>
<dbReference type="Pfam" id="PF00550">
    <property type="entry name" value="PP-binding"/>
    <property type="match status" value="1"/>
</dbReference>
<accession>A0A0B5KC02</accession>
<sequence>MNNPLELDSVISSTQEILAQLLVLDRADVAEHSSIVDDLGADSLDIVDLSFQLGRQYGCTLPKTSVLDHAVAVFGDATRFVEKGRITQDGVALLEQSLSAYAPGQLHAGMQPGDVFSATTVRNWAQQCHNVFNYLPETCPECGAVHAQLNERKQVVCGGCSARLTPLDGDSISRLLVEQYAAAQLKASA</sequence>